<dbReference type="PANTHER" id="PTHR40278:SF1">
    <property type="entry name" value="DNA UTILIZATION PROTEIN HOFN"/>
    <property type="match status" value="1"/>
</dbReference>
<protein>
    <submittedName>
        <fullName evidence="2">Pilus assembly protein PilM</fullName>
    </submittedName>
</protein>
<dbReference type="Gene3D" id="3.30.420.40">
    <property type="match status" value="2"/>
</dbReference>
<dbReference type="InterPro" id="IPR005883">
    <property type="entry name" value="PilM"/>
</dbReference>
<sequence length="552" mass="61677">MMFKGMRLPYLFRQSSLQIGIHLTNTAAYAVVLDNEQGHPCVLDYCLVGRDSEQSAIAQLARFFDKYQQDKPSVNVCILPEVVASKEIRLPILANEDEILAHILLDAEQYIDIPLHEAAFDFLVLPNQTDGNDRHLNIKLFTAYQSAVDQAVAFCASLGFEPMTVEPQIQSLQRALASMLEPQKHFLVVDIDEMQSLIYFAHQHHLNHIQTCPMGAGVMSLLNHQTDDLDKADERVGHKVFIEQSWQEPSSPSFGITRIEFGEQYDDVQAPFTHQSPLVQNFNGQTDEAVLAQQLTQTIKRLQINQADMAGVILTGLNGNLPNLASILTQMLDMPVEWATSKIQTAKATDGMMPALMVAYGLALKSDDTAINFLPWRENRRYRQQRQFVRLLWSVAIFSLLLVLAGWAFLWLQISHQQSINDVIKHQIDEQAQKISQIEQIKSSLGQIDEQLGAVNALQDANIALLDEWQELPTLLGDGVYLVSIDGAKTVQIAGVAKQLTLVADFARNLENTGRYQSVMITQVANNEQGLVDFVISADRANADGAKLDDSK</sequence>
<proteinExistence type="predicted"/>
<accession>A0ABY6F2Y5</accession>
<evidence type="ECO:0000313" key="2">
    <source>
        <dbReference type="EMBL" id="UXZ04454.1"/>
    </source>
</evidence>
<keyword evidence="3" id="KW-1185">Reference proteome</keyword>
<evidence type="ECO:0000256" key="1">
    <source>
        <dbReference type="SAM" id="Phobius"/>
    </source>
</evidence>
<organism evidence="2 3">
    <name type="scientific">Moraxella nasicaprae</name>
    <dbReference type="NCBI Taxonomy" id="2904122"/>
    <lineage>
        <taxon>Bacteria</taxon>
        <taxon>Pseudomonadati</taxon>
        <taxon>Pseudomonadota</taxon>
        <taxon>Gammaproteobacteria</taxon>
        <taxon>Moraxellales</taxon>
        <taxon>Moraxellaceae</taxon>
        <taxon>Moraxella</taxon>
    </lineage>
</organism>
<dbReference type="Gene3D" id="3.30.1490.300">
    <property type="match status" value="1"/>
</dbReference>
<dbReference type="InterPro" id="IPR007813">
    <property type="entry name" value="PilN"/>
</dbReference>
<dbReference type="EMBL" id="CP089977">
    <property type="protein sequence ID" value="UXZ04454.1"/>
    <property type="molecule type" value="Genomic_DNA"/>
</dbReference>
<name>A0ABY6F2Y5_9GAMM</name>
<keyword evidence="1" id="KW-1133">Transmembrane helix</keyword>
<dbReference type="Pfam" id="PF11104">
    <property type="entry name" value="PilM_2"/>
    <property type="match status" value="1"/>
</dbReference>
<gene>
    <name evidence="2" type="primary">pilM</name>
    <name evidence="2" type="ORF">LU297_07630</name>
</gene>
<keyword evidence="1" id="KW-0472">Membrane</keyword>
<reference evidence="2" key="1">
    <citation type="submission" date="2021-12" db="EMBL/GenBank/DDBJ databases">
        <title>taxonomy of Moraxella sp. ZY201224.</title>
        <authorList>
            <person name="Li F."/>
        </authorList>
    </citation>
    <scope>NUCLEOTIDE SEQUENCE</scope>
    <source>
        <strain evidence="2">ZY201224</strain>
    </source>
</reference>
<dbReference type="Proteomes" id="UP001063782">
    <property type="component" value="Chromosome"/>
</dbReference>
<feature type="transmembrane region" description="Helical" evidence="1">
    <location>
        <begin position="391"/>
        <end position="412"/>
    </location>
</feature>
<dbReference type="PANTHER" id="PTHR40278">
    <property type="entry name" value="DNA UTILIZATION PROTEIN HOFN"/>
    <property type="match status" value="1"/>
</dbReference>
<evidence type="ECO:0000313" key="3">
    <source>
        <dbReference type="Proteomes" id="UP001063782"/>
    </source>
</evidence>
<dbReference type="RefSeq" id="WP_263075937.1">
    <property type="nucleotide sequence ID" value="NZ_CP089977.1"/>
</dbReference>
<dbReference type="InterPro" id="IPR052534">
    <property type="entry name" value="Extracell_DNA_Util/SecSys_Comp"/>
</dbReference>
<keyword evidence="1" id="KW-0812">Transmembrane</keyword>
<dbReference type="Pfam" id="PF05137">
    <property type="entry name" value="PilN"/>
    <property type="match status" value="1"/>
</dbReference>